<keyword evidence="5 10" id="KW-0133">Cell shape</keyword>
<keyword evidence="9 10" id="KW-0961">Cell wall biogenesis/degradation</keyword>
<dbReference type="InterPro" id="IPR004276">
    <property type="entry name" value="GlycoTrans_28_N"/>
</dbReference>
<accession>A0A1W1I4K2</accession>
<dbReference type="Pfam" id="PF03033">
    <property type="entry name" value="Glyco_transf_28"/>
    <property type="match status" value="1"/>
</dbReference>
<feature type="binding site" evidence="10">
    <location>
        <begin position="10"/>
        <end position="12"/>
    </location>
    <ligand>
        <name>UDP-N-acetyl-alpha-D-glucosamine</name>
        <dbReference type="ChEBI" id="CHEBI:57705"/>
    </ligand>
</feature>
<evidence type="ECO:0000256" key="1">
    <source>
        <dbReference type="ARBA" id="ARBA00022475"/>
    </source>
</evidence>
<dbReference type="InterPro" id="IPR006009">
    <property type="entry name" value="GlcNAc_MurG"/>
</dbReference>
<feature type="domain" description="Glycosyltransferase family 28 N-terminal" evidence="11">
    <location>
        <begin position="3"/>
        <end position="142"/>
    </location>
</feature>
<comment type="function">
    <text evidence="10">Cell wall formation. Catalyzes the transfer of a GlcNAc subunit on undecaprenyl-pyrophosphoryl-MurNAc-pentapeptide (lipid intermediate I) to form undecaprenyl-pyrophosphoryl-MurNAc-(pentapeptide)GlcNAc (lipid intermediate II).</text>
</comment>
<sequence>MMIVIAAGGTGGHLYPAVALAQEFLRRDPAVRVLFVGTARGLESKVLAHEGFELALISAKPVMGTGPVGILKGLAAMPLSFWQCLKILRSRRASLVIGVGGYTSPMMVAAAAAAGVARVILEPNANPGMANKAVGPFAQRIFVAFESAAQRFDRAKVRVVGTPIRRAFIQAALAGSGTSRTPGEFRLLIFGGSQGAKAINSAVIEGLRTVRDAQARLAITHQTGEADHARVTEAYRQAGISASVVPFIYDMPAAITGADLVVARAGAMTVAELTTCGKPAVLIPLPTAIYDHQTKNAQVMEAAGAAVLLPQSELTGKTLAQLIGSLAGDSGRLAAMAAASLSLRRTDAAEAIVRECYALVGGGHDKRQSLGAGAL</sequence>
<dbReference type="InterPro" id="IPR007235">
    <property type="entry name" value="Glyco_trans_28_C"/>
</dbReference>
<dbReference type="GO" id="GO:0009252">
    <property type="term" value="P:peptidoglycan biosynthetic process"/>
    <property type="evidence" value="ECO:0007669"/>
    <property type="project" value="UniProtKB-UniRule"/>
</dbReference>
<proteinExistence type="inferred from homology"/>
<feature type="binding site" evidence="10">
    <location>
        <position position="124"/>
    </location>
    <ligand>
        <name>UDP-N-acetyl-alpha-D-glucosamine</name>
        <dbReference type="ChEBI" id="CHEBI:57705"/>
    </ligand>
</feature>
<dbReference type="Proteomes" id="UP000192042">
    <property type="component" value="Chromosome I"/>
</dbReference>
<comment type="subcellular location">
    <subcellularLocation>
        <location evidence="10">Cell membrane</location>
        <topology evidence="10">Peripheral membrane protein</topology>
        <orientation evidence="10">Cytoplasmic side</orientation>
    </subcellularLocation>
</comment>
<feature type="binding site" evidence="10">
    <location>
        <position position="293"/>
    </location>
    <ligand>
        <name>UDP-N-acetyl-alpha-D-glucosamine</name>
        <dbReference type="ChEBI" id="CHEBI:57705"/>
    </ligand>
</feature>
<organism evidence="13 14">
    <name type="scientific">Nitrospira japonica</name>
    <dbReference type="NCBI Taxonomy" id="1325564"/>
    <lineage>
        <taxon>Bacteria</taxon>
        <taxon>Pseudomonadati</taxon>
        <taxon>Nitrospirota</taxon>
        <taxon>Nitrospiria</taxon>
        <taxon>Nitrospirales</taxon>
        <taxon>Nitrospiraceae</taxon>
        <taxon>Nitrospira</taxon>
    </lineage>
</organism>
<dbReference type="KEGG" id="nja:NSJP_1733"/>
<protein>
    <recommendedName>
        <fullName evidence="10">UDP-N-acetylglucosamine--N-acetylmuramyl-(pentapeptide) pyrophosphoryl-undecaprenol N-acetylglucosamine transferase</fullName>
        <ecNumber evidence="10">2.4.1.227</ecNumber>
    </recommendedName>
    <alternativeName>
        <fullName evidence="10">Undecaprenyl-PP-MurNAc-pentapeptide-UDPGlcNAc GlcNAc transferase</fullName>
    </alternativeName>
</protein>
<dbReference type="GO" id="GO:0051991">
    <property type="term" value="F:UDP-N-acetyl-D-glucosamine:N-acetylmuramoyl-L-alanyl-D-glutamyl-meso-2,6-diaminopimelyl-D-alanyl-D-alanine-diphosphoundecaprenol 4-beta-N-acetylglucosaminlytransferase activity"/>
    <property type="evidence" value="ECO:0007669"/>
    <property type="project" value="RHEA"/>
</dbReference>
<evidence type="ECO:0000256" key="7">
    <source>
        <dbReference type="ARBA" id="ARBA00023136"/>
    </source>
</evidence>
<dbReference type="GO" id="GO:0071555">
    <property type="term" value="P:cell wall organization"/>
    <property type="evidence" value="ECO:0007669"/>
    <property type="project" value="UniProtKB-KW"/>
</dbReference>
<keyword evidence="7 10" id="KW-0472">Membrane</keyword>
<evidence type="ECO:0000256" key="8">
    <source>
        <dbReference type="ARBA" id="ARBA00023306"/>
    </source>
</evidence>
<keyword evidence="14" id="KW-1185">Reference proteome</keyword>
<dbReference type="Pfam" id="PF04101">
    <property type="entry name" value="Glyco_tran_28_C"/>
    <property type="match status" value="1"/>
</dbReference>
<evidence type="ECO:0000256" key="2">
    <source>
        <dbReference type="ARBA" id="ARBA00022618"/>
    </source>
</evidence>
<keyword evidence="8 10" id="KW-0131">Cell cycle</keyword>
<evidence type="ECO:0000259" key="12">
    <source>
        <dbReference type="Pfam" id="PF04101"/>
    </source>
</evidence>
<feature type="binding site" evidence="10">
    <location>
        <position position="248"/>
    </location>
    <ligand>
        <name>UDP-N-acetyl-alpha-D-glucosamine</name>
        <dbReference type="ChEBI" id="CHEBI:57705"/>
    </ligand>
</feature>
<dbReference type="PANTHER" id="PTHR21015:SF22">
    <property type="entry name" value="GLYCOSYLTRANSFERASE"/>
    <property type="match status" value="1"/>
</dbReference>
<dbReference type="AlphaFoldDB" id="A0A1W1I4K2"/>
<dbReference type="GO" id="GO:0051301">
    <property type="term" value="P:cell division"/>
    <property type="evidence" value="ECO:0007669"/>
    <property type="project" value="UniProtKB-KW"/>
</dbReference>
<dbReference type="GO" id="GO:0005886">
    <property type="term" value="C:plasma membrane"/>
    <property type="evidence" value="ECO:0007669"/>
    <property type="project" value="UniProtKB-SubCell"/>
</dbReference>
<evidence type="ECO:0000313" key="14">
    <source>
        <dbReference type="Proteomes" id="UP000192042"/>
    </source>
</evidence>
<evidence type="ECO:0000259" key="11">
    <source>
        <dbReference type="Pfam" id="PF03033"/>
    </source>
</evidence>
<comment type="caution">
    <text evidence="10">Lacks conserved residue(s) required for the propagation of feature annotation.</text>
</comment>
<comment type="catalytic activity">
    <reaction evidence="10">
        <text>di-trans,octa-cis-undecaprenyl diphospho-N-acetyl-alpha-D-muramoyl-L-alanyl-D-glutamyl-meso-2,6-diaminopimeloyl-D-alanyl-D-alanine + UDP-N-acetyl-alpha-D-glucosamine = di-trans,octa-cis-undecaprenyl diphospho-[N-acetyl-alpha-D-glucosaminyl-(1-&gt;4)]-N-acetyl-alpha-D-muramoyl-L-alanyl-D-glutamyl-meso-2,6-diaminopimeloyl-D-alanyl-D-alanine + UDP + H(+)</text>
        <dbReference type="Rhea" id="RHEA:31227"/>
        <dbReference type="ChEBI" id="CHEBI:15378"/>
        <dbReference type="ChEBI" id="CHEBI:57705"/>
        <dbReference type="ChEBI" id="CHEBI:58223"/>
        <dbReference type="ChEBI" id="CHEBI:61387"/>
        <dbReference type="ChEBI" id="CHEBI:61388"/>
        <dbReference type="EC" id="2.4.1.227"/>
    </reaction>
</comment>
<dbReference type="UniPathway" id="UPA00219"/>
<comment type="pathway">
    <text evidence="10">Cell wall biogenesis; peptidoglycan biosynthesis.</text>
</comment>
<evidence type="ECO:0000313" key="13">
    <source>
        <dbReference type="EMBL" id="SLM47905.1"/>
    </source>
</evidence>
<keyword evidence="1 10" id="KW-1003">Cell membrane</keyword>
<keyword evidence="2 10" id="KW-0132">Cell division</keyword>
<dbReference type="CDD" id="cd03785">
    <property type="entry name" value="GT28_MurG"/>
    <property type="match status" value="1"/>
</dbReference>
<name>A0A1W1I4K2_9BACT</name>
<evidence type="ECO:0000256" key="3">
    <source>
        <dbReference type="ARBA" id="ARBA00022676"/>
    </source>
</evidence>
<dbReference type="GO" id="GO:0005975">
    <property type="term" value="P:carbohydrate metabolic process"/>
    <property type="evidence" value="ECO:0007669"/>
    <property type="project" value="InterPro"/>
</dbReference>
<keyword evidence="3 10" id="KW-0328">Glycosyltransferase</keyword>
<evidence type="ECO:0000256" key="9">
    <source>
        <dbReference type="ARBA" id="ARBA00023316"/>
    </source>
</evidence>
<dbReference type="SUPFAM" id="SSF53756">
    <property type="entry name" value="UDP-Glycosyltransferase/glycogen phosphorylase"/>
    <property type="match status" value="1"/>
</dbReference>
<evidence type="ECO:0000256" key="4">
    <source>
        <dbReference type="ARBA" id="ARBA00022679"/>
    </source>
</evidence>
<dbReference type="HAMAP" id="MF_00033">
    <property type="entry name" value="MurG"/>
    <property type="match status" value="1"/>
</dbReference>
<dbReference type="EC" id="2.4.1.227" evidence="10"/>
<dbReference type="EMBL" id="LT828648">
    <property type="protein sequence ID" value="SLM47905.1"/>
    <property type="molecule type" value="Genomic_DNA"/>
</dbReference>
<evidence type="ECO:0000256" key="10">
    <source>
        <dbReference type="HAMAP-Rule" id="MF_00033"/>
    </source>
</evidence>
<evidence type="ECO:0000256" key="5">
    <source>
        <dbReference type="ARBA" id="ARBA00022960"/>
    </source>
</evidence>
<dbReference type="RefSeq" id="WP_080886373.1">
    <property type="nucleotide sequence ID" value="NZ_LT828648.1"/>
</dbReference>
<reference evidence="13 14" key="1">
    <citation type="submission" date="2017-03" db="EMBL/GenBank/DDBJ databases">
        <authorList>
            <person name="Afonso C.L."/>
            <person name="Miller P.J."/>
            <person name="Scott M.A."/>
            <person name="Spackman E."/>
            <person name="Goraichik I."/>
            <person name="Dimitrov K.M."/>
            <person name="Suarez D.L."/>
            <person name="Swayne D.E."/>
        </authorList>
    </citation>
    <scope>NUCLEOTIDE SEQUENCE [LARGE SCALE GENOMIC DNA]</scope>
    <source>
        <strain evidence="13">Genome sequencing of Nitrospira japonica strain NJ11</strain>
    </source>
</reference>
<keyword evidence="4 10" id="KW-0808">Transferase</keyword>
<dbReference type="STRING" id="1325564.NSJP_1733"/>
<dbReference type="GO" id="GO:0050511">
    <property type="term" value="F:undecaprenyldiphospho-muramoylpentapeptide beta-N-acetylglucosaminyltransferase activity"/>
    <property type="evidence" value="ECO:0007669"/>
    <property type="project" value="UniProtKB-UniRule"/>
</dbReference>
<keyword evidence="6 10" id="KW-0573">Peptidoglycan synthesis</keyword>
<dbReference type="Gene3D" id="3.40.50.2000">
    <property type="entry name" value="Glycogen Phosphorylase B"/>
    <property type="match status" value="2"/>
</dbReference>
<dbReference type="PANTHER" id="PTHR21015">
    <property type="entry name" value="UDP-N-ACETYLGLUCOSAMINE--N-ACETYLMURAMYL-(PENTAPEPTIDE) PYROPHOSPHORYL-UNDECAPRENOL N-ACETYLGLUCOSAMINE TRANSFERASE 1"/>
    <property type="match status" value="1"/>
</dbReference>
<feature type="binding site" evidence="10">
    <location>
        <position position="193"/>
    </location>
    <ligand>
        <name>UDP-N-acetyl-alpha-D-glucosamine</name>
        <dbReference type="ChEBI" id="CHEBI:57705"/>
    </ligand>
</feature>
<gene>
    <name evidence="10 13" type="primary">murG</name>
    <name evidence="13" type="ORF">NSJP_1733</name>
</gene>
<dbReference type="GO" id="GO:0008360">
    <property type="term" value="P:regulation of cell shape"/>
    <property type="evidence" value="ECO:0007669"/>
    <property type="project" value="UniProtKB-KW"/>
</dbReference>
<feature type="binding site" evidence="10">
    <location>
        <position position="165"/>
    </location>
    <ligand>
        <name>UDP-N-acetyl-alpha-D-glucosamine</name>
        <dbReference type="ChEBI" id="CHEBI:57705"/>
    </ligand>
</feature>
<dbReference type="OrthoDB" id="9808936at2"/>
<feature type="domain" description="Glycosyl transferase family 28 C-terminal" evidence="12">
    <location>
        <begin position="187"/>
        <end position="350"/>
    </location>
</feature>
<evidence type="ECO:0000256" key="6">
    <source>
        <dbReference type="ARBA" id="ARBA00022984"/>
    </source>
</evidence>
<comment type="similarity">
    <text evidence="10">Belongs to the glycosyltransferase 28 family. MurG subfamily.</text>
</comment>
<dbReference type="NCBIfam" id="TIGR01133">
    <property type="entry name" value="murG"/>
    <property type="match status" value="1"/>
</dbReference>